<feature type="transmembrane region" description="Helical" evidence="2">
    <location>
        <begin position="85"/>
        <end position="104"/>
    </location>
</feature>
<evidence type="ECO:0000259" key="3">
    <source>
        <dbReference type="SMART" id="SM00014"/>
    </source>
</evidence>
<protein>
    <recommendedName>
        <fullName evidence="3">Phosphatidic acid phosphatase type 2/haloperoxidase domain-containing protein</fullName>
    </recommendedName>
</protein>
<dbReference type="SUPFAM" id="SSF48317">
    <property type="entry name" value="Acid phosphatase/Vanadium-dependent haloperoxidase"/>
    <property type="match status" value="1"/>
</dbReference>
<dbReference type="PANTHER" id="PTHR14969:SF13">
    <property type="entry name" value="AT30094P"/>
    <property type="match status" value="1"/>
</dbReference>
<dbReference type="GO" id="GO:0042392">
    <property type="term" value="F:sphingosine-1-phosphate phosphatase activity"/>
    <property type="evidence" value="ECO:0007669"/>
    <property type="project" value="TreeGrafter"/>
</dbReference>
<sequence>MSRLVSRAVLWLLDQTHIVVTGITALAFLKTRSAHVGYFISGAVLFNTFAKLSKNIIRQDRPNVTVEDDPKDPSRRPKKKVKKTYGMPSTHSTSIGFYMAYIILSLPPFSSPSTTISGMRRASTVSGPTGGLMALVTLVWGSLIMWSRVRIGYHTLAQVLVGATIGLSGGVAWRWMWDHKVVGLGSWEGVLQGWIDRAFGIVGL</sequence>
<dbReference type="InterPro" id="IPR000326">
    <property type="entry name" value="PAP2/HPO"/>
</dbReference>
<comment type="caution">
    <text evidence="4">The sequence shown here is derived from an EMBL/GenBank/DDBJ whole genome shotgun (WGS) entry which is preliminary data.</text>
</comment>
<reference evidence="4" key="1">
    <citation type="submission" date="2020-04" db="EMBL/GenBank/DDBJ databases">
        <title>Analysis of mating type loci in Filobasidium floriforme.</title>
        <authorList>
            <person name="Nowrousian M."/>
        </authorList>
    </citation>
    <scope>NUCLEOTIDE SEQUENCE</scope>
    <source>
        <strain evidence="4">CBS 6242</strain>
    </source>
</reference>
<accession>A0A8K0NQ81</accession>
<evidence type="ECO:0000256" key="2">
    <source>
        <dbReference type="SAM" id="Phobius"/>
    </source>
</evidence>
<dbReference type="AlphaFoldDB" id="A0A8K0NQ81"/>
<dbReference type="Proteomes" id="UP000812966">
    <property type="component" value="Unassembled WGS sequence"/>
</dbReference>
<gene>
    <name evidence="4" type="ORF">FFLO_01271</name>
</gene>
<dbReference type="EMBL" id="JABELV010000017">
    <property type="protein sequence ID" value="KAG7567012.1"/>
    <property type="molecule type" value="Genomic_DNA"/>
</dbReference>
<keyword evidence="2" id="KW-0472">Membrane</keyword>
<keyword evidence="2" id="KW-1133">Transmembrane helix</keyword>
<evidence type="ECO:0000313" key="5">
    <source>
        <dbReference type="Proteomes" id="UP000812966"/>
    </source>
</evidence>
<keyword evidence="5" id="KW-1185">Reference proteome</keyword>
<organism evidence="4 5">
    <name type="scientific">Filobasidium floriforme</name>
    <dbReference type="NCBI Taxonomy" id="5210"/>
    <lineage>
        <taxon>Eukaryota</taxon>
        <taxon>Fungi</taxon>
        <taxon>Dikarya</taxon>
        <taxon>Basidiomycota</taxon>
        <taxon>Agaricomycotina</taxon>
        <taxon>Tremellomycetes</taxon>
        <taxon>Filobasidiales</taxon>
        <taxon>Filobasidiaceae</taxon>
        <taxon>Filobasidium</taxon>
    </lineage>
</organism>
<feature type="transmembrane region" description="Helical" evidence="2">
    <location>
        <begin position="124"/>
        <end position="144"/>
    </location>
</feature>
<name>A0A8K0NQ81_9TREE</name>
<feature type="transmembrane region" description="Helical" evidence="2">
    <location>
        <begin position="156"/>
        <end position="177"/>
    </location>
</feature>
<feature type="transmembrane region" description="Helical" evidence="2">
    <location>
        <begin position="9"/>
        <end position="29"/>
    </location>
</feature>
<dbReference type="PANTHER" id="PTHR14969">
    <property type="entry name" value="SPHINGOSINE-1-PHOSPHATE PHOSPHOHYDROLASE"/>
    <property type="match status" value="1"/>
</dbReference>
<proteinExistence type="predicted"/>
<dbReference type="SMART" id="SM00014">
    <property type="entry name" value="acidPPc"/>
    <property type="match status" value="1"/>
</dbReference>
<dbReference type="Pfam" id="PF01569">
    <property type="entry name" value="PAP2"/>
    <property type="match status" value="1"/>
</dbReference>
<dbReference type="Gene3D" id="1.20.144.10">
    <property type="entry name" value="Phosphatidic acid phosphatase type 2/haloperoxidase"/>
    <property type="match status" value="1"/>
</dbReference>
<keyword evidence="2" id="KW-0812">Transmembrane</keyword>
<dbReference type="InterPro" id="IPR036938">
    <property type="entry name" value="PAP2/HPO_sf"/>
</dbReference>
<feature type="transmembrane region" description="Helical" evidence="2">
    <location>
        <begin position="35"/>
        <end position="52"/>
    </location>
</feature>
<feature type="domain" description="Phosphatidic acid phosphatase type 2/haloperoxidase" evidence="3">
    <location>
        <begin position="36"/>
        <end position="174"/>
    </location>
</feature>
<evidence type="ECO:0000313" key="4">
    <source>
        <dbReference type="EMBL" id="KAG7567012.1"/>
    </source>
</evidence>
<evidence type="ECO:0000256" key="1">
    <source>
        <dbReference type="SAM" id="MobiDB-lite"/>
    </source>
</evidence>
<feature type="region of interest" description="Disordered" evidence="1">
    <location>
        <begin position="63"/>
        <end position="87"/>
    </location>
</feature>